<dbReference type="RefSeq" id="WP_200589661.1">
    <property type="nucleotide sequence ID" value="NZ_JAEPBG010000001.1"/>
</dbReference>
<accession>A0A934SMD4</accession>
<dbReference type="Proteomes" id="UP000622890">
    <property type="component" value="Unassembled WGS sequence"/>
</dbReference>
<proteinExistence type="predicted"/>
<sequence length="75" mass="8042">MSSFVMSSARTNAAPSYGQNVLRAFRELIAALVTVPSSGQSSTVRNQLAILRAARQYEALSPNLAAELRSVACRD</sequence>
<evidence type="ECO:0000313" key="1">
    <source>
        <dbReference type="EMBL" id="MBK4733140.1"/>
    </source>
</evidence>
<name>A0A934SMD4_9BURK</name>
<dbReference type="AlphaFoldDB" id="A0A934SMD4"/>
<evidence type="ECO:0000313" key="2">
    <source>
        <dbReference type="Proteomes" id="UP000622890"/>
    </source>
</evidence>
<organism evidence="1 2">
    <name type="scientific">Noviherbaspirillum pedocola</name>
    <dbReference type="NCBI Taxonomy" id="2801341"/>
    <lineage>
        <taxon>Bacteria</taxon>
        <taxon>Pseudomonadati</taxon>
        <taxon>Pseudomonadota</taxon>
        <taxon>Betaproteobacteria</taxon>
        <taxon>Burkholderiales</taxon>
        <taxon>Oxalobacteraceae</taxon>
        <taxon>Noviherbaspirillum</taxon>
    </lineage>
</organism>
<keyword evidence="2" id="KW-1185">Reference proteome</keyword>
<dbReference type="EMBL" id="JAEPBG010000001">
    <property type="protein sequence ID" value="MBK4733140.1"/>
    <property type="molecule type" value="Genomic_DNA"/>
</dbReference>
<gene>
    <name evidence="1" type="ORF">JJB74_00725</name>
</gene>
<reference evidence="1" key="1">
    <citation type="submission" date="2021-01" db="EMBL/GenBank/DDBJ databases">
        <title>Genome sequence of strain Noviherbaspirillum sp. DKR-6.</title>
        <authorList>
            <person name="Chaudhary D.K."/>
        </authorList>
    </citation>
    <scope>NUCLEOTIDE SEQUENCE</scope>
    <source>
        <strain evidence="1">DKR-6</strain>
    </source>
</reference>
<comment type="caution">
    <text evidence="1">The sequence shown here is derived from an EMBL/GenBank/DDBJ whole genome shotgun (WGS) entry which is preliminary data.</text>
</comment>
<protein>
    <submittedName>
        <fullName evidence="1">Uncharacterized protein</fullName>
    </submittedName>
</protein>